<feature type="transmembrane region" description="Helical" evidence="1">
    <location>
        <begin position="106"/>
        <end position="128"/>
    </location>
</feature>
<evidence type="ECO:0008006" key="4">
    <source>
        <dbReference type="Google" id="ProtNLM"/>
    </source>
</evidence>
<dbReference type="EMBL" id="BMJJ01000016">
    <property type="protein sequence ID" value="GGD40570.1"/>
    <property type="molecule type" value="Genomic_DNA"/>
</dbReference>
<keyword evidence="1" id="KW-1133">Transmembrane helix</keyword>
<sequence length="147" mass="15806">MIDTASATNVVETIRIAVTPVFLLTGIGALLSVMTGRLSRIMDRARELENNPDPALRDQRPELNLTRTRMKLIKVAVLLSVVSVFVVCLVIALLFVSSLVGLHIDVAVALAFIASMLLLMAGLLCFLLEVTLALRLLGNPADPLADS</sequence>
<protein>
    <recommendedName>
        <fullName evidence="4">DUF2721 domain-containing protein</fullName>
    </recommendedName>
</protein>
<evidence type="ECO:0000313" key="3">
    <source>
        <dbReference type="Proteomes" id="UP000613160"/>
    </source>
</evidence>
<feature type="transmembrane region" description="Helical" evidence="1">
    <location>
        <begin position="75"/>
        <end position="100"/>
    </location>
</feature>
<keyword evidence="1" id="KW-0812">Transmembrane</keyword>
<dbReference type="Proteomes" id="UP000613160">
    <property type="component" value="Unassembled WGS sequence"/>
</dbReference>
<dbReference type="RefSeq" id="WP_188855068.1">
    <property type="nucleotide sequence ID" value="NZ_BMJJ01000016.1"/>
</dbReference>
<keyword evidence="1" id="KW-0472">Membrane</keyword>
<dbReference type="InterPro" id="IPR021279">
    <property type="entry name" value="DUF2721"/>
</dbReference>
<reference evidence="2" key="2">
    <citation type="submission" date="2020-09" db="EMBL/GenBank/DDBJ databases">
        <authorList>
            <person name="Sun Q."/>
            <person name="Zhou Y."/>
        </authorList>
    </citation>
    <scope>NUCLEOTIDE SEQUENCE</scope>
    <source>
        <strain evidence="2">CGMCC 1.15493</strain>
    </source>
</reference>
<feature type="transmembrane region" description="Helical" evidence="1">
    <location>
        <begin position="14"/>
        <end position="34"/>
    </location>
</feature>
<name>A0A916YD68_9HYPH</name>
<proteinExistence type="predicted"/>
<dbReference type="Pfam" id="PF11026">
    <property type="entry name" value="DUF2721"/>
    <property type="match status" value="1"/>
</dbReference>
<evidence type="ECO:0000256" key="1">
    <source>
        <dbReference type="SAM" id="Phobius"/>
    </source>
</evidence>
<dbReference type="AlphaFoldDB" id="A0A916YD68"/>
<evidence type="ECO:0000313" key="2">
    <source>
        <dbReference type="EMBL" id="GGD40570.1"/>
    </source>
</evidence>
<accession>A0A916YD68</accession>
<organism evidence="2 3">
    <name type="scientific">Aureimonas glaciei</name>
    <dbReference type="NCBI Taxonomy" id="1776957"/>
    <lineage>
        <taxon>Bacteria</taxon>
        <taxon>Pseudomonadati</taxon>
        <taxon>Pseudomonadota</taxon>
        <taxon>Alphaproteobacteria</taxon>
        <taxon>Hyphomicrobiales</taxon>
        <taxon>Aurantimonadaceae</taxon>
        <taxon>Aureimonas</taxon>
    </lineage>
</organism>
<keyword evidence="3" id="KW-1185">Reference proteome</keyword>
<comment type="caution">
    <text evidence="2">The sequence shown here is derived from an EMBL/GenBank/DDBJ whole genome shotgun (WGS) entry which is preliminary data.</text>
</comment>
<gene>
    <name evidence="2" type="ORF">GCM10011335_49090</name>
</gene>
<reference evidence="2" key="1">
    <citation type="journal article" date="2014" name="Int. J. Syst. Evol. Microbiol.">
        <title>Complete genome sequence of Corynebacterium casei LMG S-19264T (=DSM 44701T), isolated from a smear-ripened cheese.</title>
        <authorList>
            <consortium name="US DOE Joint Genome Institute (JGI-PGF)"/>
            <person name="Walter F."/>
            <person name="Albersmeier A."/>
            <person name="Kalinowski J."/>
            <person name="Ruckert C."/>
        </authorList>
    </citation>
    <scope>NUCLEOTIDE SEQUENCE</scope>
    <source>
        <strain evidence="2">CGMCC 1.15493</strain>
    </source>
</reference>